<dbReference type="AlphaFoldDB" id="A0A7J6VQL4"/>
<dbReference type="InterPro" id="IPR045087">
    <property type="entry name" value="Cu-oxidase_fam"/>
</dbReference>
<dbReference type="PANTHER" id="PTHR11709:SF115">
    <property type="entry name" value="OS07G0119400 PROTEIN"/>
    <property type="match status" value="1"/>
</dbReference>
<dbReference type="GO" id="GO:0016491">
    <property type="term" value="F:oxidoreductase activity"/>
    <property type="evidence" value="ECO:0007669"/>
    <property type="project" value="TreeGrafter"/>
</dbReference>
<dbReference type="PANTHER" id="PTHR11709">
    <property type="entry name" value="MULTI-COPPER OXIDASE"/>
    <property type="match status" value="1"/>
</dbReference>
<dbReference type="InterPro" id="IPR011707">
    <property type="entry name" value="Cu-oxidase-like_N"/>
</dbReference>
<proteinExistence type="inferred from homology"/>
<evidence type="ECO:0000259" key="2">
    <source>
        <dbReference type="Pfam" id="PF07732"/>
    </source>
</evidence>
<dbReference type="Pfam" id="PF07732">
    <property type="entry name" value="Cu-oxidase_3"/>
    <property type="match status" value="1"/>
</dbReference>
<comment type="caution">
    <text evidence="3">The sequence shown here is derived from an EMBL/GenBank/DDBJ whole genome shotgun (WGS) entry which is preliminary data.</text>
</comment>
<organism evidence="3 4">
    <name type="scientific">Thalictrum thalictroides</name>
    <name type="common">Rue-anemone</name>
    <name type="synonym">Anemone thalictroides</name>
    <dbReference type="NCBI Taxonomy" id="46969"/>
    <lineage>
        <taxon>Eukaryota</taxon>
        <taxon>Viridiplantae</taxon>
        <taxon>Streptophyta</taxon>
        <taxon>Embryophyta</taxon>
        <taxon>Tracheophyta</taxon>
        <taxon>Spermatophyta</taxon>
        <taxon>Magnoliopsida</taxon>
        <taxon>Ranunculales</taxon>
        <taxon>Ranunculaceae</taxon>
        <taxon>Thalictroideae</taxon>
        <taxon>Thalictrum</taxon>
    </lineage>
</organism>
<name>A0A7J6VQL4_THATH</name>
<keyword evidence="4" id="KW-1185">Reference proteome</keyword>
<dbReference type="SUPFAM" id="SSF49503">
    <property type="entry name" value="Cupredoxins"/>
    <property type="match status" value="1"/>
</dbReference>
<accession>A0A7J6VQL4</accession>
<comment type="similarity">
    <text evidence="1">Belongs to the multicopper oxidase family.</text>
</comment>
<evidence type="ECO:0000256" key="1">
    <source>
        <dbReference type="ARBA" id="ARBA00010609"/>
    </source>
</evidence>
<dbReference type="OrthoDB" id="2121828at2759"/>
<dbReference type="Proteomes" id="UP000554482">
    <property type="component" value="Unassembled WGS sequence"/>
</dbReference>
<dbReference type="GO" id="GO:0005507">
    <property type="term" value="F:copper ion binding"/>
    <property type="evidence" value="ECO:0007669"/>
    <property type="project" value="InterPro"/>
</dbReference>
<sequence length="94" mass="10782">MEHRNGIKQRKNSWQDGVLGTNCPIPPNSNYTYKFQLKDQVGTFTYFPSTLMHKAAGGYGAINIYARPRIPVPYPYPDGDFTLLIGDWYKTNHK</sequence>
<evidence type="ECO:0000313" key="4">
    <source>
        <dbReference type="Proteomes" id="UP000554482"/>
    </source>
</evidence>
<feature type="domain" description="Plastocyanin-like" evidence="2">
    <location>
        <begin position="3"/>
        <end position="67"/>
    </location>
</feature>
<gene>
    <name evidence="3" type="ORF">FRX31_023545</name>
</gene>
<protein>
    <submittedName>
        <fullName evidence="3">Monocopper oxidase-like protein sku5</fullName>
    </submittedName>
</protein>
<evidence type="ECO:0000313" key="3">
    <source>
        <dbReference type="EMBL" id="KAF5186868.1"/>
    </source>
</evidence>
<reference evidence="3 4" key="1">
    <citation type="submission" date="2020-06" db="EMBL/GenBank/DDBJ databases">
        <title>Transcriptomic and genomic resources for Thalictrum thalictroides and T. hernandezii: Facilitating candidate gene discovery in an emerging model plant lineage.</title>
        <authorList>
            <person name="Arias T."/>
            <person name="Riano-Pachon D.M."/>
            <person name="Di Stilio V.S."/>
        </authorList>
    </citation>
    <scope>NUCLEOTIDE SEQUENCE [LARGE SCALE GENOMIC DNA]</scope>
    <source>
        <strain evidence="4">cv. WT478/WT964</strain>
        <tissue evidence="3">Leaves</tissue>
    </source>
</reference>
<feature type="non-terminal residue" evidence="3">
    <location>
        <position position="94"/>
    </location>
</feature>
<dbReference type="InterPro" id="IPR008972">
    <property type="entry name" value="Cupredoxin"/>
</dbReference>
<dbReference type="EMBL" id="JABWDY010028749">
    <property type="protein sequence ID" value="KAF5186868.1"/>
    <property type="molecule type" value="Genomic_DNA"/>
</dbReference>
<dbReference type="Gene3D" id="2.60.40.420">
    <property type="entry name" value="Cupredoxins - blue copper proteins"/>
    <property type="match status" value="1"/>
</dbReference>